<gene>
    <name evidence="2" type="ORF">EVA_18303</name>
</gene>
<keyword evidence="2" id="KW-0645">Protease</keyword>
<feature type="domain" description="YgjP-like metallopeptidase" evidence="1">
    <location>
        <begin position="21"/>
        <end position="226"/>
    </location>
</feature>
<dbReference type="CDD" id="cd07344">
    <property type="entry name" value="M48_yhfN_like"/>
    <property type="match status" value="1"/>
</dbReference>
<keyword evidence="2" id="KW-0378">Hydrolase</keyword>
<sequence length="231" mass="26468">MMQWKDKELGLLIVRVNVRAKRLVFRTKNDGVYISVPPGTTAAEVKQAVEKLRPRLLANCRQLARPFIDWDYRIDAPHFQLSVERWEGRSFYAHSKVGSTQLVCPLDTDFSDEQLQQWLHAVVEESLRCHAKAFLPGRLESLSRQTGLAYAGVKINSSKGRWGSCSARKSINLSCYLLLLPTHLIDYVLLHELCHTREMNHGPHFWALLDGLTDGKALSLREELKQYRAEV</sequence>
<dbReference type="PANTHER" id="PTHR30399:SF1">
    <property type="entry name" value="UTP PYROPHOSPHATASE"/>
    <property type="match status" value="1"/>
</dbReference>
<reference evidence="2" key="1">
    <citation type="journal article" date="2012" name="PLoS ONE">
        <title>Gene sets for utilization of primary and secondary nutrition supplies in the distal gut of endangered iberian lynx.</title>
        <authorList>
            <person name="Alcaide M."/>
            <person name="Messina E."/>
            <person name="Richter M."/>
            <person name="Bargiela R."/>
            <person name="Peplies J."/>
            <person name="Huws S.A."/>
            <person name="Newbold C.J."/>
            <person name="Golyshin P.N."/>
            <person name="Simon M.A."/>
            <person name="Lopez G."/>
            <person name="Yakimov M.M."/>
            <person name="Ferrer M."/>
        </authorList>
    </citation>
    <scope>NUCLEOTIDE SEQUENCE</scope>
</reference>
<dbReference type="GO" id="GO:0006508">
    <property type="term" value="P:proteolysis"/>
    <property type="evidence" value="ECO:0007669"/>
    <property type="project" value="UniProtKB-KW"/>
</dbReference>
<dbReference type="Gene3D" id="3.30.2010.10">
    <property type="entry name" value="Metalloproteases ('zincins'), catalytic domain"/>
    <property type="match status" value="1"/>
</dbReference>
<name>J9C1B6_9ZZZZ</name>
<accession>J9C1B6</accession>
<dbReference type="InterPro" id="IPR002725">
    <property type="entry name" value="YgjP-like_metallopeptidase"/>
</dbReference>
<organism evidence="2">
    <name type="scientific">gut metagenome</name>
    <dbReference type="NCBI Taxonomy" id="749906"/>
    <lineage>
        <taxon>unclassified sequences</taxon>
        <taxon>metagenomes</taxon>
        <taxon>organismal metagenomes</taxon>
    </lineage>
</organism>
<dbReference type="Pfam" id="PF01863">
    <property type="entry name" value="YgjP-like"/>
    <property type="match status" value="1"/>
</dbReference>
<proteinExistence type="predicted"/>
<evidence type="ECO:0000313" key="2">
    <source>
        <dbReference type="EMBL" id="EJW93590.1"/>
    </source>
</evidence>
<dbReference type="GO" id="GO:0008233">
    <property type="term" value="F:peptidase activity"/>
    <property type="evidence" value="ECO:0007669"/>
    <property type="project" value="UniProtKB-KW"/>
</dbReference>
<evidence type="ECO:0000259" key="1">
    <source>
        <dbReference type="Pfam" id="PF01863"/>
    </source>
</evidence>
<protein>
    <submittedName>
        <fullName evidence="2">Zinc protease</fullName>
    </submittedName>
</protein>
<dbReference type="InterPro" id="IPR053136">
    <property type="entry name" value="UTP_pyrophosphatase-like"/>
</dbReference>
<dbReference type="EMBL" id="AMCI01006883">
    <property type="protein sequence ID" value="EJW93590.1"/>
    <property type="molecule type" value="Genomic_DNA"/>
</dbReference>
<dbReference type="AlphaFoldDB" id="J9C1B6"/>
<comment type="caution">
    <text evidence="2">The sequence shown here is derived from an EMBL/GenBank/DDBJ whole genome shotgun (WGS) entry which is preliminary data.</text>
</comment>
<dbReference type="PANTHER" id="PTHR30399">
    <property type="entry name" value="UNCHARACTERIZED PROTEIN YGJP"/>
    <property type="match status" value="1"/>
</dbReference>